<dbReference type="Proteomes" id="UP001597086">
    <property type="component" value="Unassembled WGS sequence"/>
</dbReference>
<evidence type="ECO:0000313" key="2">
    <source>
        <dbReference type="Proteomes" id="UP001597086"/>
    </source>
</evidence>
<evidence type="ECO:0000313" key="1">
    <source>
        <dbReference type="EMBL" id="MFD1016189.1"/>
    </source>
</evidence>
<organism evidence="1 2">
    <name type="scientific">Winogradskyella rapida</name>
    <dbReference type="NCBI Taxonomy" id="549701"/>
    <lineage>
        <taxon>Bacteria</taxon>
        <taxon>Pseudomonadati</taxon>
        <taxon>Bacteroidota</taxon>
        <taxon>Flavobacteriia</taxon>
        <taxon>Flavobacteriales</taxon>
        <taxon>Flavobacteriaceae</taxon>
        <taxon>Winogradskyella</taxon>
    </lineage>
</organism>
<reference evidence="2" key="1">
    <citation type="journal article" date="2019" name="Int. J. Syst. Evol. Microbiol.">
        <title>The Global Catalogue of Microorganisms (GCM) 10K type strain sequencing project: providing services to taxonomists for standard genome sequencing and annotation.</title>
        <authorList>
            <consortium name="The Broad Institute Genomics Platform"/>
            <consortium name="The Broad Institute Genome Sequencing Center for Infectious Disease"/>
            <person name="Wu L."/>
            <person name="Ma J."/>
        </authorList>
    </citation>
    <scope>NUCLEOTIDE SEQUENCE [LARGE SCALE GENOMIC DNA]</scope>
    <source>
        <strain evidence="2">CCUG 56098</strain>
    </source>
</reference>
<comment type="caution">
    <text evidence="1">The sequence shown here is derived from an EMBL/GenBank/DDBJ whole genome shotgun (WGS) entry which is preliminary data.</text>
</comment>
<protein>
    <submittedName>
        <fullName evidence="1">Uncharacterized protein</fullName>
    </submittedName>
</protein>
<keyword evidence="2" id="KW-1185">Reference proteome</keyword>
<name>A0ABW3KRU8_9FLAO</name>
<dbReference type="EMBL" id="JBHTKM010000063">
    <property type="protein sequence ID" value="MFD1016189.1"/>
    <property type="molecule type" value="Genomic_DNA"/>
</dbReference>
<sequence length="133" mass="15253">MEINQVTVPSFTAEITIGLNKGYSNDAWTLNDLKHKLVRAQQKLRDTERILLSVKLTLCDIVFLGQDEPSVTLSFINYPKFQIEHQLLKKGVLFIAEQLMKELNQNRIVIVFKDQTVMLEASHDIDNNIQLGL</sequence>
<gene>
    <name evidence="1" type="ORF">ACFQ13_09685</name>
</gene>
<proteinExistence type="predicted"/>
<accession>A0ABW3KRU8</accession>
<dbReference type="RefSeq" id="WP_386116728.1">
    <property type="nucleotide sequence ID" value="NZ_JBHTKM010000063.1"/>
</dbReference>